<dbReference type="EMBL" id="KN839859">
    <property type="protein sequence ID" value="KIJ61815.1"/>
    <property type="molecule type" value="Genomic_DNA"/>
</dbReference>
<dbReference type="PANTHER" id="PTHR40465:SF1">
    <property type="entry name" value="DUF6534 DOMAIN-CONTAINING PROTEIN"/>
    <property type="match status" value="1"/>
</dbReference>
<proteinExistence type="predicted"/>
<sequence>MSTVHFDSPPVDDTLGVLFVGLLVATGLYGVLCTQTFIYTQVFDDGWLLKSLVALVWTFDTLHLVLIGNGVYYYLITNHMNPDALLTSTWTINVHPVVSCFISFLAQCFFAHRIYRLSEQSMLVASIVILLSFTQLGLGIAMSVRAFELVSFSNLPSAEWLIGSALGLNFMCDSIITIIICFYLHTSKRAAGFKSTKTTLNTLIIWSMTTGALTSFVAIINLATFLAFPTNLINIGVNIMLAKIYSNSLLATLNARRVAQRLMSRDYIVNLSNLPSGDLISGDVVFRQEEGPEISQKAGSLRFSGSSRNMEIREAQSTRSAVEI</sequence>
<feature type="transmembrane region" description="Helical" evidence="1">
    <location>
        <begin position="161"/>
        <end position="184"/>
    </location>
</feature>
<evidence type="ECO:0000256" key="1">
    <source>
        <dbReference type="SAM" id="Phobius"/>
    </source>
</evidence>
<feature type="transmembrane region" description="Helical" evidence="1">
    <location>
        <begin position="15"/>
        <end position="40"/>
    </location>
</feature>
<feature type="domain" description="DUF6534" evidence="2">
    <location>
        <begin position="170"/>
        <end position="257"/>
    </location>
</feature>
<reference evidence="3 4" key="1">
    <citation type="submission" date="2014-04" db="EMBL/GenBank/DDBJ databases">
        <title>Evolutionary Origins and Diversification of the Mycorrhizal Mutualists.</title>
        <authorList>
            <consortium name="DOE Joint Genome Institute"/>
            <consortium name="Mycorrhizal Genomics Consortium"/>
            <person name="Kohler A."/>
            <person name="Kuo A."/>
            <person name="Nagy L.G."/>
            <person name="Floudas D."/>
            <person name="Copeland A."/>
            <person name="Barry K.W."/>
            <person name="Cichocki N."/>
            <person name="Veneault-Fourrey C."/>
            <person name="LaButti K."/>
            <person name="Lindquist E.A."/>
            <person name="Lipzen A."/>
            <person name="Lundell T."/>
            <person name="Morin E."/>
            <person name="Murat C."/>
            <person name="Riley R."/>
            <person name="Ohm R."/>
            <person name="Sun H."/>
            <person name="Tunlid A."/>
            <person name="Henrissat B."/>
            <person name="Grigoriev I.V."/>
            <person name="Hibbett D.S."/>
            <person name="Martin F."/>
        </authorList>
    </citation>
    <scope>NUCLEOTIDE SEQUENCE [LARGE SCALE GENOMIC DNA]</scope>
    <source>
        <strain evidence="3 4">MD-312</strain>
    </source>
</reference>
<feature type="transmembrane region" description="Helical" evidence="1">
    <location>
        <begin position="122"/>
        <end position="141"/>
    </location>
</feature>
<organism evidence="3 4">
    <name type="scientific">Hydnomerulius pinastri MD-312</name>
    <dbReference type="NCBI Taxonomy" id="994086"/>
    <lineage>
        <taxon>Eukaryota</taxon>
        <taxon>Fungi</taxon>
        <taxon>Dikarya</taxon>
        <taxon>Basidiomycota</taxon>
        <taxon>Agaricomycotina</taxon>
        <taxon>Agaricomycetes</taxon>
        <taxon>Agaricomycetidae</taxon>
        <taxon>Boletales</taxon>
        <taxon>Boletales incertae sedis</taxon>
        <taxon>Leucogyrophana</taxon>
    </lineage>
</organism>
<evidence type="ECO:0000313" key="4">
    <source>
        <dbReference type="Proteomes" id="UP000053820"/>
    </source>
</evidence>
<keyword evidence="4" id="KW-1185">Reference proteome</keyword>
<dbReference type="HOGENOM" id="CLU_046025_5_4_1"/>
<evidence type="ECO:0000313" key="3">
    <source>
        <dbReference type="EMBL" id="KIJ61815.1"/>
    </source>
</evidence>
<dbReference type="Pfam" id="PF20152">
    <property type="entry name" value="DUF6534"/>
    <property type="match status" value="1"/>
</dbReference>
<feature type="transmembrane region" description="Helical" evidence="1">
    <location>
        <begin position="52"/>
        <end position="76"/>
    </location>
</feature>
<dbReference type="AlphaFoldDB" id="A0A0C9VUS6"/>
<keyword evidence="1" id="KW-0472">Membrane</keyword>
<dbReference type="OrthoDB" id="2535105at2759"/>
<protein>
    <recommendedName>
        <fullName evidence="2">DUF6534 domain-containing protein</fullName>
    </recommendedName>
</protein>
<evidence type="ECO:0000259" key="2">
    <source>
        <dbReference type="Pfam" id="PF20152"/>
    </source>
</evidence>
<gene>
    <name evidence="3" type="ORF">HYDPIDRAFT_42319</name>
</gene>
<name>A0A0C9VUS6_9AGAM</name>
<dbReference type="PANTHER" id="PTHR40465">
    <property type="entry name" value="CHROMOSOME 1, WHOLE GENOME SHOTGUN SEQUENCE"/>
    <property type="match status" value="1"/>
</dbReference>
<feature type="transmembrane region" description="Helical" evidence="1">
    <location>
        <begin position="204"/>
        <end position="226"/>
    </location>
</feature>
<dbReference type="Proteomes" id="UP000053820">
    <property type="component" value="Unassembled WGS sequence"/>
</dbReference>
<dbReference type="InterPro" id="IPR045339">
    <property type="entry name" value="DUF6534"/>
</dbReference>
<keyword evidence="1" id="KW-0812">Transmembrane</keyword>
<feature type="transmembrane region" description="Helical" evidence="1">
    <location>
        <begin position="96"/>
        <end position="115"/>
    </location>
</feature>
<keyword evidence="1" id="KW-1133">Transmembrane helix</keyword>
<accession>A0A0C9VUS6</accession>